<feature type="region of interest" description="Disordered" evidence="1">
    <location>
        <begin position="908"/>
        <end position="941"/>
    </location>
</feature>
<dbReference type="Gene3D" id="2.160.20.110">
    <property type="match status" value="1"/>
</dbReference>
<evidence type="ECO:0000259" key="2">
    <source>
        <dbReference type="PROSITE" id="PS51272"/>
    </source>
</evidence>
<feature type="domain" description="SLH" evidence="2">
    <location>
        <begin position="1326"/>
        <end position="1385"/>
    </location>
</feature>
<name>A0ABT6TMJ6_9BACL</name>
<feature type="domain" description="SLH" evidence="2">
    <location>
        <begin position="1262"/>
        <end position="1325"/>
    </location>
</feature>
<protein>
    <submittedName>
        <fullName evidence="3">S-layer homology domain-containing protein</fullName>
    </submittedName>
</protein>
<evidence type="ECO:0000313" key="3">
    <source>
        <dbReference type="EMBL" id="MDI4647960.1"/>
    </source>
</evidence>
<keyword evidence="4" id="KW-1185">Reference proteome</keyword>
<accession>A0ABT6TMJ6</accession>
<proteinExistence type="predicted"/>
<dbReference type="Pfam" id="PF00395">
    <property type="entry name" value="SLH"/>
    <property type="match status" value="3"/>
</dbReference>
<gene>
    <name evidence="3" type="ORF">KB449_23615</name>
</gene>
<feature type="domain" description="SLH" evidence="2">
    <location>
        <begin position="1393"/>
        <end position="1452"/>
    </location>
</feature>
<comment type="caution">
    <text evidence="3">The sequence shown here is derived from an EMBL/GenBank/DDBJ whole genome shotgun (WGS) entry which is preliminary data.</text>
</comment>
<reference evidence="3" key="1">
    <citation type="submission" date="2023-04" db="EMBL/GenBank/DDBJ databases">
        <title>Comparative genomic analysis of Cohnella hashimotonis sp. nov., isolated from the International Space Station.</title>
        <authorList>
            <person name="Venkateswaran K."/>
            <person name="Simpson A."/>
        </authorList>
    </citation>
    <scope>NUCLEOTIDE SEQUENCE</scope>
    <source>
        <strain evidence="3">F6_2S_P_1</strain>
    </source>
</reference>
<dbReference type="Proteomes" id="UP001161691">
    <property type="component" value="Unassembled WGS sequence"/>
</dbReference>
<evidence type="ECO:0000313" key="4">
    <source>
        <dbReference type="Proteomes" id="UP001161691"/>
    </source>
</evidence>
<dbReference type="Gene3D" id="2.60.40.10">
    <property type="entry name" value="Immunoglobulins"/>
    <property type="match status" value="1"/>
</dbReference>
<dbReference type="PROSITE" id="PS51272">
    <property type="entry name" value="SLH"/>
    <property type="match status" value="3"/>
</dbReference>
<organism evidence="3 4">
    <name type="scientific">Cohnella hashimotonis</name>
    <dbReference type="NCBI Taxonomy" id="2826895"/>
    <lineage>
        <taxon>Bacteria</taxon>
        <taxon>Bacillati</taxon>
        <taxon>Bacillota</taxon>
        <taxon>Bacilli</taxon>
        <taxon>Bacillales</taxon>
        <taxon>Paenibacillaceae</taxon>
        <taxon>Cohnella</taxon>
    </lineage>
</organism>
<dbReference type="RefSeq" id="WP_282910699.1">
    <property type="nucleotide sequence ID" value="NZ_JAGRPV010000001.1"/>
</dbReference>
<dbReference type="InterPro" id="IPR051465">
    <property type="entry name" value="Cell_Envelope_Struct_Comp"/>
</dbReference>
<dbReference type="PANTHER" id="PTHR43308">
    <property type="entry name" value="OUTER MEMBRANE PROTEIN ALPHA-RELATED"/>
    <property type="match status" value="1"/>
</dbReference>
<dbReference type="EMBL" id="JAGRPV010000001">
    <property type="protein sequence ID" value="MDI4647960.1"/>
    <property type="molecule type" value="Genomic_DNA"/>
</dbReference>
<feature type="region of interest" description="Disordered" evidence="1">
    <location>
        <begin position="802"/>
        <end position="833"/>
    </location>
</feature>
<dbReference type="InterPro" id="IPR013783">
    <property type="entry name" value="Ig-like_fold"/>
</dbReference>
<sequence>MNKQHGARWSKAWRDRRWLAFLSSLALVLSLFSSAGGSAYADSGMSGQGTAESPWKVTNSFNLGLIGSSNYPLSGYYILKNDIALTEAWTPIGFNSDNGFTGTFDGNGHTISGLSIDRPTEDNIGLFSQITNGAVYNLTIETDPASGVVGKNNVGLLAGAIAQTNSNKQVWVSLIKATGNVTGNRNVGGLVGYAEAANSFYAIFAYNQMGAGVVTGARSVGGLVGLSDKTQVYNSSSAASVGSGEGMGGLIGSATGTRVTRSYATGAVTSLGGSNVGGLIGASNGNDIQMNYATGDVTGSVVGGLLGFSGEDKILHNYSAGNIVTTGLTHGLIGDNFQSTSTVVASYWDTSTSGVPDAGESDAAQYGIGRSTFELQEKATFTSAQESNKKWDFEHYWFMQADGYPQLYGGMDLKLDVDPSAVSDQISHSHELTVNANSGYVVYGQTATVYRAADDENVGTFGPGESAPIPVTVDTTGAIEGKKRLDDGYYLVDQDGRRTSVFYPEVLVDNTPPAWENGASITPSENGGNVNLSWDGAVDGTGSGVAYYNLYVNGTATQVYETTTIVSNPPANAVYEVEAVDKAGNKSAKLSFGGTPSTTTISGLKNITFGQIDGYYLSYVTGAPSSSGIGSQSYGGTQSFYIDGVLQKKDVQLGTIMGAYSTFSFKVGDFSEGVHTLKAVYSGYVGKFDGIDYAVSGSEGTLEITISGLKVDASDPSGAANNGKTKLTVTPAPAPGHKLVYRNFGSGDVTVPVVGEALDLAEYAELPESGLIAAANGDHIGVVEIDAATENVVHFGQGIAVSTDETEGPGPVPASGLTVVSSDPSGAENDGKTRLAVTPEPESVNKLVYYNFGSGNVTVPNVGETLNLSEYADLPEDGLIAAANGDNVGVAEIDAAGAVVRFGQTTAVASDESEGPGPVPAAGLTVVSNDPSGAENDGKTRLTVTPEPMSVNKLVYYNFGSGSVNVPNVGDALNLSEYSDLPANGLIAAANGDKVGVAEIDAAGAVVRFGQTTAVVVKEDDGYVPPIDVPSNPVPTDEVEVLVNGKVEKLGKAKTAETGGVKTTTVTVDAARLQAKLDAEGSHAVVTIPVAGESSQKIGQLTGQLVKNMENASATLVLRTDNASYTIPAKEFNIDALSGKLGQALKLEDIQVQIEIAEPSADTIAAAQRAAANGEFTLAVPPVSFTVRASYGTESVEVTRFNAYIERTIAIPDGVDASKITTGVVIDQDGTTRHVPTQVVVIDGRYYAKINSLTNSTYAVVSHEMAFTDTMNHWAKDAVEDMGSRMVVEGTGGGLFSPDREVTRAEFAAIVVRGLGLKPESGDSSFSDVAAGDWHGAAIATASAYGLIDGFADGTFRPNDKLTREQAMVIVSKALTITGLQGKLSIPSADAALRPFKDAAAVSAWAQEGVAASVTAGIATGRGDAKLAPKEAVTRAEVAALVQRLLQKSGLI</sequence>
<dbReference type="InterPro" id="IPR001119">
    <property type="entry name" value="SLH_dom"/>
</dbReference>
<evidence type="ECO:0000256" key="1">
    <source>
        <dbReference type="SAM" id="MobiDB-lite"/>
    </source>
</evidence>